<dbReference type="Pfam" id="PF00975">
    <property type="entry name" value="Thioesterase"/>
    <property type="match status" value="1"/>
</dbReference>
<dbReference type="InterPro" id="IPR001031">
    <property type="entry name" value="Thioesterase"/>
</dbReference>
<dbReference type="GO" id="GO:0005524">
    <property type="term" value="F:ATP binding"/>
    <property type="evidence" value="ECO:0007669"/>
    <property type="project" value="UniProtKB-KW"/>
</dbReference>
<dbReference type="PROSITE" id="PS00012">
    <property type="entry name" value="PHOSPHOPANTETHEINE"/>
    <property type="match status" value="3"/>
</dbReference>
<keyword evidence="12" id="KW-0547">Nucleotide-binding</keyword>
<dbReference type="FunFam" id="1.10.1200.10:FF:000005">
    <property type="entry name" value="Nonribosomal peptide synthetase 1"/>
    <property type="match status" value="2"/>
</dbReference>
<dbReference type="CDD" id="cd19539">
    <property type="entry name" value="SgcC5_NRPS-like"/>
    <property type="match status" value="1"/>
</dbReference>
<dbReference type="Gene3D" id="2.30.38.10">
    <property type="entry name" value="Luciferase, Domain 3"/>
    <property type="match status" value="2"/>
</dbReference>
<evidence type="ECO:0000256" key="4">
    <source>
        <dbReference type="ARBA" id="ARBA00004514"/>
    </source>
</evidence>
<sequence>MTHETGSGSIIISSTTDSRANGGASVDNSIAKPSNGDINPHNENAMGSSIHICFPGGIERWKDSVNQITERCDVSGLATDPTRYQLASTGFGDASTVYRQRFMAVPSEVYSALQELCVERHVSVRSVILFAIHQMLKGFGNGSQTITASLHLEGNSQDSRPSWAVSPIFVSHENRGECSVAQAIESIEAVRSSKKLSTHTIDKASSLVNLGLFDLLVVFAKANDAHLLLFDFPLAVMVDESEAGLQLTLRFSDCLFDEETICNFTDALNILIAKAATGGATLVTDIELLSLEQQQQLEEWNNTDGEYPACKRLHHLIEEEAERQEGKVAVVCEERKITYGELNTQANRLARYLHSTGIQAEQIIALFLDKSEMLIVTILGVWKSGAAYVPIDPTYPDERVRFVLDDTEAQVIIASNRHAERLEQQIVGDRKLCIIHLEPLLTFLAQDTSKFPAHNLDDLPLTSRQLAYVTYTSGTTGFPKGIFKQHTNVVNSITDLSARYGVAGKHHEAILLFSAYVFEPFVRQMLMALVNGHLLAIINDAEKYDADKILPFIRRHNITYLNGTASVLQEYDFSYCPSLKRMILVGENLTEARYLALRKRFKNRILNEYGFTESAFVTALKIFESDSTRKDTSLGRPVRNVKCYILNPALKRVPIGATGELHIGGLGISKGYLNRPDLTPTRFIPNPFQTKREKQLGVNSLMYKTGDLARWLPNGEVEYLGRADFQIKLRGIRIEPGEIEATLAQYPGVRTSLLVSKKLQKGTEETTNEHLVGYYVCDNALVSETDLLSFLEKKLPRYMIPTRLVQLSQIPVNVNGKADLRALPAVNIYKSSEIRSDFRGDMEFALGQIWVDVLEARHGSISRNDNFFRLGGHSITCIQLIARIRERLSVSISVEDVFATRTLERMSHLLQSKQQEASDGRYESEPDVPSGPLEIDAATSKSVLRYNITISPDLFQRAWKHTQQVYPALRLRFEWGKEVLQVIDKDQLLDLRFICFANVPAGAVEDQKLADLQRQDREESYKLDAGRLFRIYLIQHSETRFTCLFSCHHAILDGWSLPLLFEMVHDTYLQLLHGNNIAPPADDPYARTQQYLQAHREDHLDYWAEVVERIAERCDMNALLNERSRYKVQLGDYDQVQDQRQLTVTLSGDTWLGELRQACSAQGITLHSILQFVWHAVLHAYGGGSHTITGTTISGRNLPISGIERSVGLYINTLPLVIDHSSYKDKTIMEAIEDVQAKVNAMNSRGNAELGHLRKSDLKHGLFDSLFVLENYPNLDKSRVLQHQSQLQYSIEGGTEKLDYPLAVIAREVEATGGVTLSICYASELFEEVTISELLRMIHDTLMRVAQGLNDPVHSLEYLSSAQLEHLAAWNATEAEFPDTTLHEMFEVEANKKPEKTAVIYEEQALTYRELNERANRMAHRLRSDLSPKPNDVIALIMDKSEHMFVNILSVWKSGGAYVPIDPGYPDDRIQYILGDTRAIAIIADSCYMPRIKGMAAPEMLLYPSDLTATPNPKYSASNPSPLSRSTDLAYIIYTSGTTGRPKGVALEHHGVVNLQVSLSKLFGLRSTDDEVILSFSNYVFDHFVEQMTDAILNGQTLLVLNDEMRGDKERLYRYIEKNRVTYLSGTPSVVSMYEFGRFKEHLRRVDCVGEAFSEPVFDKIRETFHGLVINGYGPTEVSITTHKRLYPFPERRTDKSIGQQVHNSTSYVLNEDMKRVPIGAVGELYLGGQGVARGYHNRPDVTAERFIPNPFQTEEERKTGRNSRLYKTGDLVRWIPGSNGEIEYLGRNDFQVKIRGLRIELGEIEAILSSYPDIKQSVVIAKDRKEGGQKFLVGYYVADATLSSAAIRRFMQSRLPGYMVPSRLIPIGKLPVSPSGKLDTKALPFAEEESESDVVPPRNEVERTLCDIWAELLEIYPEEIGIYSDFFSLGGDSLKSTKLSFMVHETFNRAVSVSTLFRHRTVEALAQLIINNAVDVHEITPIEYNEGQMIPVSGAQERLLFIHEFENGSNAYNIDIAYRLPGSVDPSDILQALRGILSRHEALRTLLVKDDTTGGYFQKILSSDCAQRMFSIRVDRIKAMEQLDQEIACLSQHVFRLGDELPWQARILRHQSDSLYVILTFHHTSFDAWSLSVFERELQALYAVLKTKSAASLPTIRVQYKDYAQYHRQQLSGSRRSLSDFWLQKLSGLESLQLITDRPRPGHFDYNGDNLSIELNQKETQNLREVAKHCRSSLYVVLLSAYYVMLASYANQTDIAVGIPISHRTHPQFQSIIGFFVNLVVLRVDVSQCAIGGLIRMVMRELVQAQLHQDMPFQEVTKLLRVVNDASRHPLVQAVFNFEARPDEEHDPGSQDEGAIQFTQYRPIQPLDSVAKFDLNATVTELESGLRINFNYATSLFNKSTIEGFLRTYEYLLYQLSELSAEGIKDDTQLLLVRPRENGDAHLPLVQSPLAMPAEEQNAASLSQAFEHQASLSPGKIAIAQGDIVLTYADLNKRANQLSRYMLSISSIGVEERVALMLDKSIETIVCILAIWKAGAAYVPLDPTNPTERVRLILEKTQAKAVLANSHYASKCEYMGAKVISIDSAAVETEVSQQASSDLPTVAGLDNLAYIIFTSGTSGNPKGVLVEQKGVLLLRDALRERYFGSDCTKHHSVLFLSNYVFDFSVEQLVLSVLSGHKLIIPPAELVVDEEFYRMVNTHDLSYLSGTPSLLQQIDLAQIHNLQFVTAAGEVLHATQYEKMRCRFGGTIYNAYGITETTVYNIITEFTAKANFENAIRDVLPGTRAYLLNKALQPVPFDAVGELYLAGDCVARGYLNEPHLTDQRFLPNPFRNQEDVATGRFSRLYKTGDLLRCRFSHQQQPQLEYLGREDLQVKMRGYRIELSEVQNTLASSPGVRECAIVAKYDKDDGYSRIAQSLVGYYTADNEAVSEANILTSMKARLPTYMVPSHLCRLEGALPVTINGKLDIKRLPEIDNASATLSYSPPRNILEARVCKLWESVLGIERCGIDNDLFKLGGDSIMSLHLVAQIHNQIGRKVTVRDIFEHRTIRGLHDHVFMKNTDPSVVAQFRSEQGLVVGEAPLLPIQNWFLSKPLQHSSHWNHTFHIRTPELDVASLKAAISKLQQYHDAFRMRLKRKDNKFVQVFLEDASPVQLRVLNMKDVDGPTAVNQTLREWQSGFDLENGPICAIGYLHGYEDRSARVWFSIHHIAVDTVSWQILVRDLQMLYQKGSLGCKGSSIRQWSEAIQNYQPSKSELDHWNDLIAQTTSSISALPASTGSRVRLTRNLDTEKTALLLQIGRNRCEVSVYDSLLGAVGLALQNISPTGPNMVTIEGHGREEDIDHTLDVSRTMGWFTSMYPFEIPHLRTENLVQDVAAINERFRQVPARGIGYGALYGYTRHPLPQITVNYLGHLARKKSKPDKWVLAVGDDKLDYGLITSLEDKDKSSSAVDVTAVCIDGTMVVDIDSAWSLDQSEEFISDIEEGLNRIIDSAASQETASSPVNPQLTEETYTPYFEYLEPSRQGPTLFLLPPGEGGAESYFNNIVKHLPGTNMVAFNNYYLHSKRLRTFEELAGMYIEHVRGIQPHGPYHFIGWSFGGILAMEMSRRLAASGEKIGLLGIIDTYFNVHGATHSIGLGDAKILDPIHHIYRPDPANFKGLPSATDHIVLFKAMKTNDQYESENQRRLYEYYDGTPLNDLEKLLPSDTAVQLVPLTDDTHFSWARNPQQVDRMCATIKGVGKWMPSTLDSHHEWLGGLIAHVDSKADHELHPVMKEFQHLIETNTRVYLLIEAMFTEVPRNRVYATDPTGCPQIRDYKHMIRVLNHLLTTAPSWSDFTHRVGLVGLPINAVLDWPMGTPSGYAAFLDPEINAMIKKILNAWGEYLHSPESAHVLDDSQYGWFGETGKNNLVTVANVGKTNYSFEDMFICDPSQKYHGYKSWDDFFTRVFRPGIRPVASPDDDNIIANACESQPYKVARDVKGRDIFWIKSQPYSVFDMLAHDSLAEQFIGGTVYQAFLSALSYHRWHAPVSGKIVKAYVVDGTYYSEPLFEGLGDPHPHDIDSVGEVTAQEYITAVATRALIFIESDNPAIGLMAFLGIGMCEVSTCQITVSEGQHVKKGDELGMFHFGGSTHCLLFRKGVNVNEFPSTETDQNVPVKGQVAVVTP</sequence>
<evidence type="ECO:0000256" key="25">
    <source>
        <dbReference type="SAM" id="MobiDB-lite"/>
    </source>
</evidence>
<dbReference type="GO" id="GO:0050564">
    <property type="term" value="F:N-(5-amino-5-carboxypentanoyl)-L-cysteinyl-D-valine synthase activity"/>
    <property type="evidence" value="ECO:0007669"/>
    <property type="project" value="UniProtKB-EC"/>
</dbReference>
<feature type="domain" description="Carrier" evidence="26">
    <location>
        <begin position="837"/>
        <end position="914"/>
    </location>
</feature>
<dbReference type="InterPro" id="IPR020845">
    <property type="entry name" value="AMP-binding_CS"/>
</dbReference>
<dbReference type="Pfam" id="PF00668">
    <property type="entry name" value="Condensation"/>
    <property type="match status" value="3"/>
</dbReference>
<dbReference type="InterPro" id="IPR010071">
    <property type="entry name" value="AA_adenyl_dom"/>
</dbReference>
<keyword evidence="8" id="KW-0926">Vacuole</keyword>
<keyword evidence="17" id="KW-0456">Lyase</keyword>
<dbReference type="Gene3D" id="3.40.50.12780">
    <property type="entry name" value="N-terminal domain of ligase-like"/>
    <property type="match status" value="1"/>
</dbReference>
<comment type="subcellular location">
    <subcellularLocation>
        <location evidence="4">Cytoplasm</location>
        <location evidence="4">Cytosol</location>
    </subcellularLocation>
    <subcellularLocation>
        <location evidence="3">Vacuole membrane</location>
        <topology evidence="3">Peripheral membrane protein</topology>
    </subcellularLocation>
</comment>
<dbReference type="InterPro" id="IPR042099">
    <property type="entry name" value="ANL_N_sf"/>
</dbReference>
<evidence type="ECO:0000256" key="22">
    <source>
        <dbReference type="ARBA" id="ARBA00066621"/>
    </source>
</evidence>
<evidence type="ECO:0000256" key="17">
    <source>
        <dbReference type="ARBA" id="ARBA00023239"/>
    </source>
</evidence>
<dbReference type="FunFam" id="3.30.559.30:FF:000069">
    <property type="entry name" value="N-(5-amino-5-carboxypentanoyl)-L-cysteinyl-D-valine synthase"/>
    <property type="match status" value="1"/>
</dbReference>
<keyword evidence="11" id="KW-0677">Repeat</keyword>
<proteinExistence type="inferred from homology"/>
<keyword evidence="7" id="KW-0597">Phosphoprotein</keyword>
<evidence type="ECO:0000256" key="23">
    <source>
        <dbReference type="ARBA" id="ARBA00072326"/>
    </source>
</evidence>
<dbReference type="RefSeq" id="XP_031932948.1">
    <property type="nucleotide sequence ID" value="XM_032071634.1"/>
</dbReference>
<dbReference type="InterPro" id="IPR029058">
    <property type="entry name" value="AB_hydrolase_fold"/>
</dbReference>
<evidence type="ECO:0000256" key="13">
    <source>
        <dbReference type="ARBA" id="ARBA00022793"/>
    </source>
</evidence>
<feature type="domain" description="Carrier" evidence="26">
    <location>
        <begin position="2984"/>
        <end position="3059"/>
    </location>
</feature>
<dbReference type="GO" id="GO:0043041">
    <property type="term" value="P:amino acid activation for nonribosomal peptide biosynthetic process"/>
    <property type="evidence" value="ECO:0007669"/>
    <property type="project" value="TreeGrafter"/>
</dbReference>
<keyword evidence="18" id="KW-0511">Multifunctional enzyme</keyword>
<keyword evidence="16" id="KW-0045">Antibiotic biosynthesis</keyword>
<dbReference type="Pfam" id="PF13193">
    <property type="entry name" value="AMP-binding_C"/>
    <property type="match status" value="2"/>
</dbReference>
<dbReference type="FunFam" id="3.40.50.980:FF:000001">
    <property type="entry name" value="Non-ribosomal peptide synthetase"/>
    <property type="match status" value="3"/>
</dbReference>
<dbReference type="InterPro" id="IPR003817">
    <property type="entry name" value="PS_Dcarbxylase"/>
</dbReference>
<keyword evidence="6" id="KW-0963">Cytoplasm</keyword>
<feature type="region of interest" description="Disordered" evidence="25">
    <location>
        <begin position="910"/>
        <end position="931"/>
    </location>
</feature>
<keyword evidence="10" id="KW-0808">Transferase</keyword>
<keyword evidence="14" id="KW-0067">ATP-binding</keyword>
<reference evidence="27 28" key="1">
    <citation type="submission" date="2019-04" db="EMBL/GenBank/DDBJ databases">
        <title>Friends and foes A comparative genomics studyof 23 Aspergillus species from section Flavi.</title>
        <authorList>
            <consortium name="DOE Joint Genome Institute"/>
            <person name="Kjaerbolling I."/>
            <person name="Vesth T."/>
            <person name="Frisvad J.C."/>
            <person name="Nybo J.L."/>
            <person name="Theobald S."/>
            <person name="Kildgaard S."/>
            <person name="Isbrandt T."/>
            <person name="Kuo A."/>
            <person name="Sato A."/>
            <person name="Lyhne E.K."/>
            <person name="Kogle M.E."/>
            <person name="Wiebenga A."/>
            <person name="Kun R.S."/>
            <person name="Lubbers R.J."/>
            <person name="Makela M.R."/>
            <person name="Barry K."/>
            <person name="Chovatia M."/>
            <person name="Clum A."/>
            <person name="Daum C."/>
            <person name="Haridas S."/>
            <person name="He G."/>
            <person name="LaButti K."/>
            <person name="Lipzen A."/>
            <person name="Mondo S."/>
            <person name="Riley R."/>
            <person name="Salamov A."/>
            <person name="Simmons B.A."/>
            <person name="Magnuson J.K."/>
            <person name="Henrissat B."/>
            <person name="Mortensen U.H."/>
            <person name="Larsen T.O."/>
            <person name="Devries R.P."/>
            <person name="Grigoriev I.V."/>
            <person name="Machida M."/>
            <person name="Baker S.E."/>
            <person name="Andersen M.R."/>
        </authorList>
    </citation>
    <scope>NUCLEOTIDE SEQUENCE [LARGE SCALE GENOMIC DNA]</scope>
    <source>
        <strain evidence="27 28">CBS 763.97</strain>
    </source>
</reference>
<keyword evidence="28" id="KW-1185">Reference proteome</keyword>
<dbReference type="PANTHER" id="PTHR45527:SF1">
    <property type="entry name" value="FATTY ACID SYNTHASE"/>
    <property type="match status" value="1"/>
</dbReference>
<dbReference type="InterPro" id="IPR036736">
    <property type="entry name" value="ACP-like_sf"/>
</dbReference>
<evidence type="ECO:0000256" key="15">
    <source>
        <dbReference type="ARBA" id="ARBA00023136"/>
    </source>
</evidence>
<dbReference type="GO" id="GO:0031177">
    <property type="term" value="F:phosphopantetheine binding"/>
    <property type="evidence" value="ECO:0007669"/>
    <property type="project" value="InterPro"/>
</dbReference>
<dbReference type="SUPFAM" id="SSF52777">
    <property type="entry name" value="CoA-dependent acyltransferases"/>
    <property type="match status" value="7"/>
</dbReference>
<dbReference type="InterPro" id="IPR022237">
    <property type="entry name" value="PsiD-like"/>
</dbReference>
<dbReference type="FunFam" id="2.30.38.10:FF:000001">
    <property type="entry name" value="Non-ribosomal peptide synthetase PvdI"/>
    <property type="match status" value="1"/>
</dbReference>
<evidence type="ECO:0000256" key="19">
    <source>
        <dbReference type="ARBA" id="ARBA00029454"/>
    </source>
</evidence>
<dbReference type="FunFam" id="1.10.1200.10:FF:000016">
    <property type="entry name" value="Non-ribosomal peptide synthase"/>
    <property type="match status" value="1"/>
</dbReference>
<dbReference type="InterPro" id="IPR025110">
    <property type="entry name" value="AMP-bd_C"/>
</dbReference>
<dbReference type="PROSITE" id="PS50075">
    <property type="entry name" value="CARRIER"/>
    <property type="match status" value="3"/>
</dbReference>
<dbReference type="GO" id="GO:0005774">
    <property type="term" value="C:vacuolar membrane"/>
    <property type="evidence" value="ECO:0007669"/>
    <property type="project" value="UniProtKB-SubCell"/>
</dbReference>
<comment type="catalytic activity">
    <reaction evidence="20">
        <text>L-2-aminoadipate + L-valine + L-cysteine + 3 ATP + H2O = N-[(5S)-5-amino-5-carboxypentanoyl]-L-cysteinyl-D-valine + 3 AMP + 3 diphosphate + 3 H(+)</text>
        <dbReference type="Rhea" id="RHEA:23196"/>
        <dbReference type="ChEBI" id="CHEBI:15377"/>
        <dbReference type="ChEBI" id="CHEBI:15378"/>
        <dbReference type="ChEBI" id="CHEBI:30616"/>
        <dbReference type="ChEBI" id="CHEBI:33019"/>
        <dbReference type="ChEBI" id="CHEBI:35235"/>
        <dbReference type="ChEBI" id="CHEBI:57762"/>
        <dbReference type="ChEBI" id="CHEBI:58572"/>
        <dbReference type="ChEBI" id="CHEBI:58672"/>
        <dbReference type="ChEBI" id="CHEBI:456215"/>
        <dbReference type="EC" id="6.3.2.26"/>
    </reaction>
    <physiologicalReaction direction="left-to-right" evidence="20">
        <dbReference type="Rhea" id="RHEA:23197"/>
    </physiologicalReaction>
</comment>
<evidence type="ECO:0000313" key="28">
    <source>
        <dbReference type="Proteomes" id="UP000326268"/>
    </source>
</evidence>
<dbReference type="GO" id="GO:0042318">
    <property type="term" value="P:penicillin biosynthetic process"/>
    <property type="evidence" value="ECO:0007669"/>
    <property type="project" value="UniProtKB-ARBA"/>
</dbReference>
<dbReference type="GO" id="GO:0008654">
    <property type="term" value="P:phospholipid biosynthetic process"/>
    <property type="evidence" value="ECO:0007669"/>
    <property type="project" value="InterPro"/>
</dbReference>
<keyword evidence="9" id="KW-0436">Ligase</keyword>
<dbReference type="InterPro" id="IPR006162">
    <property type="entry name" value="Ppantetheine_attach_site"/>
</dbReference>
<evidence type="ECO:0000256" key="3">
    <source>
        <dbReference type="ARBA" id="ARBA00004148"/>
    </source>
</evidence>
<dbReference type="OrthoDB" id="416786at2759"/>
<evidence type="ECO:0000256" key="5">
    <source>
        <dbReference type="ARBA" id="ARBA00022450"/>
    </source>
</evidence>
<dbReference type="Proteomes" id="UP000326268">
    <property type="component" value="Unassembled WGS sequence"/>
</dbReference>
<dbReference type="Gene3D" id="3.30.559.30">
    <property type="entry name" value="Nonribosomal peptide synthetase, condensation domain"/>
    <property type="match status" value="4"/>
</dbReference>
<dbReference type="GO" id="GO:0016740">
    <property type="term" value="F:transferase activity"/>
    <property type="evidence" value="ECO:0007669"/>
    <property type="project" value="UniProtKB-KW"/>
</dbReference>
<name>A0A5N7AJ15_9EURO</name>
<dbReference type="PROSITE" id="PS00455">
    <property type="entry name" value="AMP_BINDING"/>
    <property type="match status" value="3"/>
</dbReference>
<evidence type="ECO:0000256" key="6">
    <source>
        <dbReference type="ARBA" id="ARBA00022490"/>
    </source>
</evidence>
<dbReference type="Gene3D" id="3.30.300.30">
    <property type="match status" value="3"/>
</dbReference>
<accession>A0A5N7AJ15</accession>
<evidence type="ECO:0000256" key="10">
    <source>
        <dbReference type="ARBA" id="ARBA00022679"/>
    </source>
</evidence>
<feature type="region of interest" description="Disordered" evidence="25">
    <location>
        <begin position="1"/>
        <end position="42"/>
    </location>
</feature>
<comment type="pathway">
    <text evidence="21">Antibiotic biosynthesis; penicillin G biosynthesis; penicillin G from L-alpha-aminoadipate and L-cysteine and L-valine: step 1/3.</text>
</comment>
<feature type="compositionally biased region" description="Low complexity" evidence="25">
    <location>
        <begin position="1"/>
        <end position="16"/>
    </location>
</feature>
<comment type="cofactor">
    <cofactor evidence="2">
        <name>pantetheine 4'-phosphate</name>
        <dbReference type="ChEBI" id="CHEBI:47942"/>
    </cofactor>
</comment>
<dbReference type="GO" id="GO:0005829">
    <property type="term" value="C:cytosol"/>
    <property type="evidence" value="ECO:0007669"/>
    <property type="project" value="UniProtKB-SubCell"/>
</dbReference>
<dbReference type="SMART" id="SM00823">
    <property type="entry name" value="PKS_PP"/>
    <property type="match status" value="3"/>
</dbReference>
<protein>
    <recommendedName>
        <fullName evidence="23">N-(5-amino-5-carboxypentanoyl)-L-cysteinyl-D-valine synthase</fullName>
        <ecNumber evidence="22">6.3.2.26</ecNumber>
    </recommendedName>
    <alternativeName>
        <fullName evidence="24">Delta-(L-alpha-aminoadipyl)-L-cysteinyl-D-valine synthetase</fullName>
    </alternativeName>
</protein>
<gene>
    <name evidence="27" type="ORF">BDV27DRAFT_152741</name>
</gene>
<keyword evidence="15" id="KW-0472">Membrane</keyword>
<evidence type="ECO:0000256" key="7">
    <source>
        <dbReference type="ARBA" id="ARBA00022553"/>
    </source>
</evidence>
<dbReference type="InterPro" id="IPR000873">
    <property type="entry name" value="AMP-dep_synth/lig_dom"/>
</dbReference>
<dbReference type="Pfam" id="PF00550">
    <property type="entry name" value="PP-binding"/>
    <property type="match status" value="3"/>
</dbReference>
<organism evidence="27 28">
    <name type="scientific">Aspergillus caelatus</name>
    <dbReference type="NCBI Taxonomy" id="61420"/>
    <lineage>
        <taxon>Eukaryota</taxon>
        <taxon>Fungi</taxon>
        <taxon>Dikarya</taxon>
        <taxon>Ascomycota</taxon>
        <taxon>Pezizomycotina</taxon>
        <taxon>Eurotiomycetes</taxon>
        <taxon>Eurotiomycetidae</taxon>
        <taxon>Eurotiales</taxon>
        <taxon>Aspergillaceae</taxon>
        <taxon>Aspergillus</taxon>
        <taxon>Aspergillus subgen. Circumdati</taxon>
    </lineage>
</organism>
<dbReference type="PANTHER" id="PTHR45527">
    <property type="entry name" value="NONRIBOSOMAL PEPTIDE SYNTHETASE"/>
    <property type="match status" value="1"/>
</dbReference>
<dbReference type="CDD" id="cd19534">
    <property type="entry name" value="E_NRPS"/>
    <property type="match status" value="1"/>
</dbReference>
<dbReference type="InterPro" id="IPR009081">
    <property type="entry name" value="PP-bd_ACP"/>
</dbReference>
<dbReference type="InterPro" id="IPR001242">
    <property type="entry name" value="Condensation_dom"/>
</dbReference>
<evidence type="ECO:0000259" key="26">
    <source>
        <dbReference type="PROSITE" id="PS50075"/>
    </source>
</evidence>
<evidence type="ECO:0000256" key="9">
    <source>
        <dbReference type="ARBA" id="ARBA00022598"/>
    </source>
</evidence>
<evidence type="ECO:0000256" key="1">
    <source>
        <dbReference type="ARBA" id="ARBA00001946"/>
    </source>
</evidence>
<keyword evidence="13" id="KW-0210">Decarboxylase</keyword>
<dbReference type="NCBIfam" id="TIGR01733">
    <property type="entry name" value="AA-adenyl-dom"/>
    <property type="match status" value="3"/>
</dbReference>
<evidence type="ECO:0000256" key="12">
    <source>
        <dbReference type="ARBA" id="ARBA00022741"/>
    </source>
</evidence>
<evidence type="ECO:0000256" key="11">
    <source>
        <dbReference type="ARBA" id="ARBA00022737"/>
    </source>
</evidence>
<dbReference type="CDD" id="cd17648">
    <property type="entry name" value="A_NRPS_ACVS-like"/>
    <property type="match status" value="1"/>
</dbReference>
<dbReference type="Gene3D" id="3.40.50.980">
    <property type="match status" value="4"/>
</dbReference>
<dbReference type="Pfam" id="PF02666">
    <property type="entry name" value="PS_Dcarbxylase"/>
    <property type="match status" value="1"/>
</dbReference>
<dbReference type="Pfam" id="PF12588">
    <property type="entry name" value="PSDC"/>
    <property type="match status" value="1"/>
</dbReference>
<dbReference type="GO" id="GO:0004609">
    <property type="term" value="F:phosphatidylserine decarboxylase activity"/>
    <property type="evidence" value="ECO:0007669"/>
    <property type="project" value="InterPro"/>
</dbReference>
<evidence type="ECO:0000256" key="8">
    <source>
        <dbReference type="ARBA" id="ARBA00022554"/>
    </source>
</evidence>
<dbReference type="EC" id="6.3.2.26" evidence="22"/>
<keyword evidence="5" id="KW-0596">Phosphopantetheine</keyword>
<evidence type="ECO:0000256" key="24">
    <source>
        <dbReference type="ARBA" id="ARBA00080703"/>
    </source>
</evidence>
<evidence type="ECO:0000256" key="18">
    <source>
        <dbReference type="ARBA" id="ARBA00023268"/>
    </source>
</evidence>
<dbReference type="Gene3D" id="3.30.559.10">
    <property type="entry name" value="Chloramphenicol acetyltransferase-like domain"/>
    <property type="match status" value="3"/>
</dbReference>
<feature type="domain" description="Carrier" evidence="26">
    <location>
        <begin position="1897"/>
        <end position="1974"/>
    </location>
</feature>
<dbReference type="Gene3D" id="1.10.1200.10">
    <property type="entry name" value="ACP-like"/>
    <property type="match status" value="3"/>
</dbReference>
<dbReference type="Pfam" id="PF00501">
    <property type="entry name" value="AMP-binding"/>
    <property type="match status" value="3"/>
</dbReference>
<evidence type="ECO:0000313" key="27">
    <source>
        <dbReference type="EMBL" id="KAE8369867.1"/>
    </source>
</evidence>
<dbReference type="InterPro" id="IPR020806">
    <property type="entry name" value="PKS_PP-bd"/>
</dbReference>
<dbReference type="SUPFAM" id="SSF56801">
    <property type="entry name" value="Acetyl-CoA synthetase-like"/>
    <property type="match status" value="3"/>
</dbReference>
<evidence type="ECO:0000256" key="14">
    <source>
        <dbReference type="ARBA" id="ARBA00022840"/>
    </source>
</evidence>
<evidence type="ECO:0000256" key="21">
    <source>
        <dbReference type="ARBA" id="ARBA00060659"/>
    </source>
</evidence>
<dbReference type="NCBIfam" id="NF003417">
    <property type="entry name" value="PRK04813.1"/>
    <property type="match status" value="3"/>
</dbReference>
<dbReference type="SUPFAM" id="SSF47336">
    <property type="entry name" value="ACP-like"/>
    <property type="match status" value="3"/>
</dbReference>
<evidence type="ECO:0000256" key="20">
    <source>
        <dbReference type="ARBA" id="ARBA00052291"/>
    </source>
</evidence>
<comment type="cofactor">
    <cofactor evidence="1">
        <name>Mg(2+)</name>
        <dbReference type="ChEBI" id="CHEBI:18420"/>
    </cofactor>
</comment>
<dbReference type="InterPro" id="IPR023213">
    <property type="entry name" value="CAT-like_dom_sf"/>
</dbReference>
<dbReference type="GeneID" id="43656080"/>
<dbReference type="InterPro" id="IPR045851">
    <property type="entry name" value="AMP-bd_C_sf"/>
</dbReference>
<evidence type="ECO:0000256" key="2">
    <source>
        <dbReference type="ARBA" id="ARBA00001957"/>
    </source>
</evidence>
<dbReference type="SUPFAM" id="SSF53474">
    <property type="entry name" value="alpha/beta-Hydrolases"/>
    <property type="match status" value="1"/>
</dbReference>
<evidence type="ECO:0000256" key="16">
    <source>
        <dbReference type="ARBA" id="ARBA00023194"/>
    </source>
</evidence>
<dbReference type="Gene3D" id="3.40.50.1820">
    <property type="entry name" value="alpha/beta hydrolase"/>
    <property type="match status" value="1"/>
</dbReference>
<dbReference type="EMBL" id="ML737570">
    <property type="protein sequence ID" value="KAE8369867.1"/>
    <property type="molecule type" value="Genomic_DNA"/>
</dbReference>
<comment type="similarity">
    <text evidence="19">Belongs to the NRP synthetase family.</text>
</comment>